<keyword evidence="2" id="KW-0732">Signal</keyword>
<keyword evidence="4" id="KW-1185">Reference proteome</keyword>
<dbReference type="RefSeq" id="XP_002186304.1">
    <property type="nucleotide sequence ID" value="XM_002186268.1"/>
</dbReference>
<evidence type="ECO:0000313" key="3">
    <source>
        <dbReference type="EMBL" id="ACI65774.1"/>
    </source>
</evidence>
<reference evidence="4" key="2">
    <citation type="submission" date="2008-08" db="EMBL/GenBank/DDBJ databases">
        <authorList>
            <consortium name="Diatom Consortium"/>
            <person name="Grigoriev I."/>
            <person name="Grimwood J."/>
            <person name="Kuo A."/>
            <person name="Otillar R.P."/>
            <person name="Salamov A."/>
            <person name="Detter J.C."/>
            <person name="Lindquist E."/>
            <person name="Shapiro H."/>
            <person name="Lucas S."/>
            <person name="Glavina del Rio T."/>
            <person name="Pitluck S."/>
            <person name="Rokhsar D."/>
            <person name="Bowler C."/>
        </authorList>
    </citation>
    <scope>GENOME REANNOTATION</scope>
    <source>
        <strain evidence="4">CCAP 1055/1</strain>
    </source>
</reference>
<feature type="signal peptide" evidence="2">
    <location>
        <begin position="1"/>
        <end position="21"/>
    </location>
</feature>
<evidence type="ECO:0000256" key="2">
    <source>
        <dbReference type="SAM" id="SignalP"/>
    </source>
</evidence>
<gene>
    <name evidence="3" type="ORF">PHATR_43853</name>
</gene>
<protein>
    <submittedName>
        <fullName evidence="3">Uncharacterized protein</fullName>
    </submittedName>
</protein>
<feature type="chain" id="PRO_5002838783" evidence="2">
    <location>
        <begin position="22"/>
        <end position="392"/>
    </location>
</feature>
<name>B5Y4J4_PHATC</name>
<dbReference type="KEGG" id="pti:PHATR_43853"/>
<sequence>MKPLPANQTIVFLCLLPLANGFASRGSRRASPATRQYASADGNGTPRVPQWHLSNDFETFLNQRTIQSFLFLVKSLRDPQTVLWVENFTQPALHSGRSSTYTSHLQSGSSSSQLLSYHGLAAMNVTRFPTWDIYFKELLKQPTVIYTVESESKHIQTYDMEINPGRLCVRMLAVRQQIAQEFARDLDVVATMGGHTLEAYWESLRASRRTPSAADNDRDIVGNYTSGTNLVFLELHPDPTSDYAPSPLRQGNFDLLVLLATQEAVHRVLNDPARQTGVTKVTNDYLCGFYEQRLDTHFTGGQRYHRAADFLAELLEAPPLLRSVSDGNTALLDPTFMAELLLHQREKVAKEWQLLVQAASEVHMEIQRLQLNRLMSVNTEQSGVHEEQPPLS</sequence>
<evidence type="ECO:0000256" key="1">
    <source>
        <dbReference type="SAM" id="MobiDB-lite"/>
    </source>
</evidence>
<accession>B5Y4J4</accession>
<proteinExistence type="predicted"/>
<dbReference type="InParanoid" id="B5Y4J4"/>
<dbReference type="GeneID" id="7203974"/>
<dbReference type="EMBL" id="CP001142">
    <property type="protein sequence ID" value="ACI65774.1"/>
    <property type="molecule type" value="Genomic_DNA"/>
</dbReference>
<dbReference type="HOGENOM" id="CLU_050458_0_0_1"/>
<evidence type="ECO:0000313" key="4">
    <source>
        <dbReference type="Proteomes" id="UP000000759"/>
    </source>
</evidence>
<dbReference type="eggNOG" id="ENOG502SPDI">
    <property type="taxonomic scope" value="Eukaryota"/>
</dbReference>
<dbReference type="Proteomes" id="UP000000759">
    <property type="component" value="Chromosome 3"/>
</dbReference>
<dbReference type="PaxDb" id="2850-Phatr43853"/>
<dbReference type="OrthoDB" id="202710at2759"/>
<reference evidence="3 4" key="1">
    <citation type="journal article" date="2008" name="Nature">
        <title>The Phaeodactylum genome reveals the evolutionary history of diatom genomes.</title>
        <authorList>
            <person name="Bowler C."/>
            <person name="Allen A.E."/>
            <person name="Badger J.H."/>
            <person name="Grimwood J."/>
            <person name="Jabbari K."/>
            <person name="Kuo A."/>
            <person name="Maheswari U."/>
            <person name="Martens C."/>
            <person name="Maumus F."/>
            <person name="Otillar R.P."/>
            <person name="Rayko E."/>
            <person name="Salamov A."/>
            <person name="Vandepoele K."/>
            <person name="Beszteri B."/>
            <person name="Gruber A."/>
            <person name="Heijde M."/>
            <person name="Katinka M."/>
            <person name="Mock T."/>
            <person name="Valentin K."/>
            <person name="Verret F."/>
            <person name="Berges J.A."/>
            <person name="Brownlee C."/>
            <person name="Cadoret J.P."/>
            <person name="Chiovitti A."/>
            <person name="Choi C.J."/>
            <person name="Coesel S."/>
            <person name="De Martino A."/>
            <person name="Detter J.C."/>
            <person name="Durkin C."/>
            <person name="Falciatore A."/>
            <person name="Fournet J."/>
            <person name="Haruta M."/>
            <person name="Huysman M.J."/>
            <person name="Jenkins B.D."/>
            <person name="Jiroutova K."/>
            <person name="Jorgensen R.E."/>
            <person name="Joubert Y."/>
            <person name="Kaplan A."/>
            <person name="Kroger N."/>
            <person name="Kroth P.G."/>
            <person name="La Roche J."/>
            <person name="Lindquist E."/>
            <person name="Lommer M."/>
            <person name="Martin-Jezequel V."/>
            <person name="Lopez P.J."/>
            <person name="Lucas S."/>
            <person name="Mangogna M."/>
            <person name="McGinnis K."/>
            <person name="Medlin L.K."/>
            <person name="Montsant A."/>
            <person name="Oudot-Le Secq M.P."/>
            <person name="Napoli C."/>
            <person name="Obornik M."/>
            <person name="Parker M.S."/>
            <person name="Petit J.L."/>
            <person name="Porcel B.M."/>
            <person name="Poulsen N."/>
            <person name="Robison M."/>
            <person name="Rychlewski L."/>
            <person name="Rynearson T.A."/>
            <person name="Schmutz J."/>
            <person name="Shapiro H."/>
            <person name="Siaut M."/>
            <person name="Stanley M."/>
            <person name="Sussman M.R."/>
            <person name="Taylor A.R."/>
            <person name="Vardi A."/>
            <person name="von Dassow P."/>
            <person name="Vyverman W."/>
            <person name="Willis A."/>
            <person name="Wyrwicz L.S."/>
            <person name="Rokhsar D.S."/>
            <person name="Weissenbach J."/>
            <person name="Armbrust E.V."/>
            <person name="Green B.R."/>
            <person name="Van de Peer Y."/>
            <person name="Grigoriev I.V."/>
        </authorList>
    </citation>
    <scope>NUCLEOTIDE SEQUENCE [LARGE SCALE GENOMIC DNA]</scope>
    <source>
        <strain evidence="3 4">CCAP 1055/1</strain>
    </source>
</reference>
<feature type="region of interest" description="Disordered" evidence="1">
    <location>
        <begin position="25"/>
        <end position="45"/>
    </location>
</feature>
<dbReference type="AlphaFoldDB" id="B5Y4J4"/>
<dbReference type="OMA" id="IEPARLC"/>
<organism evidence="3 4">
    <name type="scientific">Phaeodactylum tricornutum (strain CCAP 1055/1)</name>
    <dbReference type="NCBI Taxonomy" id="556484"/>
    <lineage>
        <taxon>Eukaryota</taxon>
        <taxon>Sar</taxon>
        <taxon>Stramenopiles</taxon>
        <taxon>Ochrophyta</taxon>
        <taxon>Bacillariophyta</taxon>
        <taxon>Bacillariophyceae</taxon>
        <taxon>Bacillariophycidae</taxon>
        <taxon>Naviculales</taxon>
        <taxon>Phaeodactylaceae</taxon>
        <taxon>Phaeodactylum</taxon>
    </lineage>
</organism>